<evidence type="ECO:0000313" key="2">
    <source>
        <dbReference type="Proteomes" id="UP001150581"/>
    </source>
</evidence>
<proteinExistence type="predicted"/>
<evidence type="ECO:0000313" key="1">
    <source>
        <dbReference type="EMBL" id="KAJ1898603.1"/>
    </source>
</evidence>
<gene>
    <name evidence="1" type="primary">CBF1</name>
    <name evidence="1" type="ORF">LPJ66_002642</name>
</gene>
<dbReference type="Proteomes" id="UP001150581">
    <property type="component" value="Unassembled WGS sequence"/>
</dbReference>
<reference evidence="1" key="1">
    <citation type="submission" date="2022-07" db="EMBL/GenBank/DDBJ databases">
        <title>Phylogenomic reconstructions and comparative analyses of Kickxellomycotina fungi.</title>
        <authorList>
            <person name="Reynolds N.K."/>
            <person name="Stajich J.E."/>
            <person name="Barry K."/>
            <person name="Grigoriev I.V."/>
            <person name="Crous P."/>
            <person name="Smith M.E."/>
        </authorList>
    </citation>
    <scope>NUCLEOTIDE SEQUENCE</scope>
    <source>
        <strain evidence="1">Benny 63K</strain>
    </source>
</reference>
<sequence length="252" mass="27872">MSQTASSNTSVLLAVEDTISSNNSNVRTTRLANIAPREPVEPATQQAAEDGDGNGDQDSDTEYTTNTNDPSNSTSSKRKRPDALEPGSLEWERNRKNSHKEVERRRREVINQGIERLALLIPGVEKNKGRIIAQAVDYIHRLKTTEEKNIEKWTIEKLLADQAISELTTQVEALKEENKRLRREKKQQQQQQHEEPVPAAVAVAVVVEEQNEEDAAAIEEASGLSASPPSPPPVAVSNSPRKSKSGGRKKKN</sequence>
<keyword evidence="2" id="KW-1185">Reference proteome</keyword>
<organism evidence="1 2">
    <name type="scientific">Kickxella alabastrina</name>
    <dbReference type="NCBI Taxonomy" id="61397"/>
    <lineage>
        <taxon>Eukaryota</taxon>
        <taxon>Fungi</taxon>
        <taxon>Fungi incertae sedis</taxon>
        <taxon>Zoopagomycota</taxon>
        <taxon>Kickxellomycotina</taxon>
        <taxon>Kickxellomycetes</taxon>
        <taxon>Kickxellales</taxon>
        <taxon>Kickxellaceae</taxon>
        <taxon>Kickxella</taxon>
    </lineage>
</organism>
<comment type="caution">
    <text evidence="1">The sequence shown here is derived from an EMBL/GenBank/DDBJ whole genome shotgun (WGS) entry which is preliminary data.</text>
</comment>
<accession>A0ACC1IPU6</accession>
<dbReference type="EMBL" id="JANBPG010000224">
    <property type="protein sequence ID" value="KAJ1898603.1"/>
    <property type="molecule type" value="Genomic_DNA"/>
</dbReference>
<name>A0ACC1IPU6_9FUNG</name>
<protein>
    <submittedName>
        <fullName evidence="1">Basic helix-loop-helix protein</fullName>
    </submittedName>
</protein>